<dbReference type="Pfam" id="PF07690">
    <property type="entry name" value="MFS_1"/>
    <property type="match status" value="1"/>
</dbReference>
<organism evidence="8 9">
    <name type="scientific">Nocardioides thalensis</name>
    <dbReference type="NCBI Taxonomy" id="1914755"/>
    <lineage>
        <taxon>Bacteria</taxon>
        <taxon>Bacillati</taxon>
        <taxon>Actinomycetota</taxon>
        <taxon>Actinomycetes</taxon>
        <taxon>Propionibacteriales</taxon>
        <taxon>Nocardioidaceae</taxon>
        <taxon>Nocardioides</taxon>
    </lineage>
</organism>
<feature type="transmembrane region" description="Helical" evidence="7">
    <location>
        <begin position="314"/>
        <end position="339"/>
    </location>
</feature>
<dbReference type="EMBL" id="JACCFP010000001">
    <property type="protein sequence ID" value="NYJ00179.1"/>
    <property type="molecule type" value="Genomic_DNA"/>
</dbReference>
<evidence type="ECO:0000256" key="1">
    <source>
        <dbReference type="ARBA" id="ARBA00004651"/>
    </source>
</evidence>
<feature type="region of interest" description="Disordered" evidence="6">
    <location>
        <begin position="410"/>
        <end position="431"/>
    </location>
</feature>
<keyword evidence="5 7" id="KW-0472">Membrane</keyword>
<protein>
    <submittedName>
        <fullName evidence="8">MFS family permease</fullName>
    </submittedName>
</protein>
<dbReference type="InterPro" id="IPR036259">
    <property type="entry name" value="MFS_trans_sf"/>
</dbReference>
<evidence type="ECO:0000256" key="3">
    <source>
        <dbReference type="ARBA" id="ARBA00022692"/>
    </source>
</evidence>
<dbReference type="CDD" id="cd06173">
    <property type="entry name" value="MFS_MefA_like"/>
    <property type="match status" value="1"/>
</dbReference>
<dbReference type="PANTHER" id="PTHR23513:SF6">
    <property type="entry name" value="MAJOR FACILITATOR SUPERFAMILY ASSOCIATED DOMAIN-CONTAINING PROTEIN"/>
    <property type="match status" value="1"/>
</dbReference>
<keyword evidence="9" id="KW-1185">Reference proteome</keyword>
<name>A0A853BYB4_9ACTN</name>
<evidence type="ECO:0000256" key="5">
    <source>
        <dbReference type="ARBA" id="ARBA00023136"/>
    </source>
</evidence>
<proteinExistence type="predicted"/>
<feature type="transmembrane region" description="Helical" evidence="7">
    <location>
        <begin position="167"/>
        <end position="194"/>
    </location>
</feature>
<keyword evidence="2" id="KW-1003">Cell membrane</keyword>
<dbReference type="InterPro" id="IPR011701">
    <property type="entry name" value="MFS"/>
</dbReference>
<feature type="transmembrane region" description="Helical" evidence="7">
    <location>
        <begin position="288"/>
        <end position="308"/>
    </location>
</feature>
<evidence type="ECO:0000313" key="8">
    <source>
        <dbReference type="EMBL" id="NYJ00179.1"/>
    </source>
</evidence>
<dbReference type="RefSeq" id="WP_179666806.1">
    <property type="nucleotide sequence ID" value="NZ_JACCFP010000001.1"/>
</dbReference>
<reference evidence="8 9" key="1">
    <citation type="submission" date="2020-07" db="EMBL/GenBank/DDBJ databases">
        <title>Sequencing the genomes of 1000 actinobacteria strains.</title>
        <authorList>
            <person name="Klenk H.-P."/>
        </authorList>
    </citation>
    <scope>NUCLEOTIDE SEQUENCE [LARGE SCALE GENOMIC DNA]</scope>
    <source>
        <strain evidence="8 9">DSM 103833</strain>
    </source>
</reference>
<gene>
    <name evidence="8" type="ORF">HNR19_000877</name>
</gene>
<feature type="transmembrane region" description="Helical" evidence="7">
    <location>
        <begin position="94"/>
        <end position="117"/>
    </location>
</feature>
<feature type="transmembrane region" description="Helical" evidence="7">
    <location>
        <begin position="229"/>
        <end position="251"/>
    </location>
</feature>
<evidence type="ECO:0000256" key="4">
    <source>
        <dbReference type="ARBA" id="ARBA00022989"/>
    </source>
</evidence>
<keyword evidence="3 7" id="KW-0812">Transmembrane</keyword>
<accession>A0A853BYB4</accession>
<evidence type="ECO:0000256" key="2">
    <source>
        <dbReference type="ARBA" id="ARBA00022475"/>
    </source>
</evidence>
<keyword evidence="4 7" id="KW-1133">Transmembrane helix</keyword>
<dbReference type="AlphaFoldDB" id="A0A853BYB4"/>
<dbReference type="Proteomes" id="UP000530424">
    <property type="component" value="Unassembled WGS sequence"/>
</dbReference>
<comment type="caution">
    <text evidence="8">The sequence shown here is derived from an EMBL/GenBank/DDBJ whole genome shotgun (WGS) entry which is preliminary data.</text>
</comment>
<dbReference type="SUPFAM" id="SSF103473">
    <property type="entry name" value="MFS general substrate transporter"/>
    <property type="match status" value="1"/>
</dbReference>
<dbReference type="Gene3D" id="1.20.1250.20">
    <property type="entry name" value="MFS general substrate transporter like domains"/>
    <property type="match status" value="1"/>
</dbReference>
<dbReference type="PANTHER" id="PTHR23513">
    <property type="entry name" value="INTEGRAL MEMBRANE EFFLUX PROTEIN-RELATED"/>
    <property type="match status" value="1"/>
</dbReference>
<dbReference type="GO" id="GO:0005886">
    <property type="term" value="C:plasma membrane"/>
    <property type="evidence" value="ECO:0007669"/>
    <property type="project" value="UniProtKB-SubCell"/>
</dbReference>
<evidence type="ECO:0000313" key="9">
    <source>
        <dbReference type="Proteomes" id="UP000530424"/>
    </source>
</evidence>
<evidence type="ECO:0000256" key="7">
    <source>
        <dbReference type="SAM" id="Phobius"/>
    </source>
</evidence>
<comment type="subcellular location">
    <subcellularLocation>
        <location evidence="1">Cell membrane</location>
        <topology evidence="1">Multi-pass membrane protein</topology>
    </subcellularLocation>
</comment>
<dbReference type="GO" id="GO:0022857">
    <property type="term" value="F:transmembrane transporter activity"/>
    <property type="evidence" value="ECO:0007669"/>
    <property type="project" value="InterPro"/>
</dbReference>
<feature type="transmembrane region" description="Helical" evidence="7">
    <location>
        <begin position="378"/>
        <end position="396"/>
    </location>
</feature>
<evidence type="ECO:0000256" key="6">
    <source>
        <dbReference type="SAM" id="MobiDB-lite"/>
    </source>
</evidence>
<sequence length="431" mass="42969">MSAPSALDGAPPFARDRLVHGYVVASAVSRAGDAFWTVALAWTAVELASPAVAGLVVAAGTVPRALVLLYGGVVADRCDALRVMRVTNAVRAGVLLGVGLVDLLGTAPIPLLVVVAVTFGVADALYDPCAATVPRQLVRRDDLPAYAGLSQTAQRIGTMLGAALGGVVVGVGGLGASAAVDAATFLAMGAYLLLLRPRYPLARDPSGSVLAGLRAGFQHLRDEPTVRSLVLALSGLNLVVGPALALGVALRASEAGWGAHLLGVAEAVVALSAAAGSLILARRQPVRLAVWGFGLLVVQGAAVVALGVGGRGVLIGACAVIGITAGAASVALGGLFLAVVHESYVGRMASILALGDDVLIPAAMAGFGGLAAASPTPVPFAVYGGAMVVVMVLFLARPGVRSLGAPVPAPAEAAPDDVDPQISAARQRSDF</sequence>
<feature type="transmembrane region" description="Helical" evidence="7">
    <location>
        <begin position="257"/>
        <end position="281"/>
    </location>
</feature>
<feature type="transmembrane region" description="Helical" evidence="7">
    <location>
        <begin position="351"/>
        <end position="372"/>
    </location>
</feature>
<feature type="transmembrane region" description="Helical" evidence="7">
    <location>
        <begin position="51"/>
        <end position="73"/>
    </location>
</feature>